<dbReference type="CDD" id="cd00093">
    <property type="entry name" value="HTH_XRE"/>
    <property type="match status" value="1"/>
</dbReference>
<dbReference type="AlphaFoldDB" id="A0A5C5RN77"/>
<dbReference type="InterPro" id="IPR001387">
    <property type="entry name" value="Cro/C1-type_HTH"/>
</dbReference>
<keyword evidence="1" id="KW-0472">Membrane</keyword>
<reference evidence="2 3" key="1">
    <citation type="submission" date="2019-06" db="EMBL/GenBank/DDBJ databases">
        <authorList>
            <person name="Teng J.L.L."/>
            <person name="Lee H.H."/>
            <person name="Lau S.K.P."/>
            <person name="Woo P.C.Y."/>
        </authorList>
    </citation>
    <scope>NUCLEOTIDE SEQUENCE [LARGE SCALE GENOMIC DNA]</scope>
    <source>
        <strain evidence="2 3">HKU70</strain>
    </source>
</reference>
<keyword evidence="3" id="KW-1185">Reference proteome</keyword>
<dbReference type="GO" id="GO:0003677">
    <property type="term" value="F:DNA binding"/>
    <property type="evidence" value="ECO:0007669"/>
    <property type="project" value="InterPro"/>
</dbReference>
<keyword evidence="1" id="KW-1133">Transmembrane helix</keyword>
<feature type="transmembrane region" description="Helical" evidence="1">
    <location>
        <begin position="312"/>
        <end position="334"/>
    </location>
</feature>
<organism evidence="2 3">
    <name type="scientific">Tsukamurella sputi</name>
    <dbReference type="NCBI Taxonomy" id="2591848"/>
    <lineage>
        <taxon>Bacteria</taxon>
        <taxon>Bacillati</taxon>
        <taxon>Actinomycetota</taxon>
        <taxon>Actinomycetes</taxon>
        <taxon>Mycobacteriales</taxon>
        <taxon>Tsukamurellaceae</taxon>
        <taxon>Tsukamurella</taxon>
    </lineage>
</organism>
<evidence type="ECO:0000313" key="2">
    <source>
        <dbReference type="EMBL" id="TWS24102.1"/>
    </source>
</evidence>
<comment type="caution">
    <text evidence="2">The sequence shown here is derived from an EMBL/GenBank/DDBJ whole genome shotgun (WGS) entry which is preliminary data.</text>
</comment>
<dbReference type="InterPro" id="IPR010982">
    <property type="entry name" value="Lambda_DNA-bd_dom_sf"/>
</dbReference>
<dbReference type="EMBL" id="VIGV01000003">
    <property type="protein sequence ID" value="TWS24102.1"/>
    <property type="molecule type" value="Genomic_DNA"/>
</dbReference>
<dbReference type="Proteomes" id="UP000319792">
    <property type="component" value="Unassembled WGS sequence"/>
</dbReference>
<proteinExistence type="predicted"/>
<dbReference type="Gene3D" id="1.10.260.40">
    <property type="entry name" value="lambda repressor-like DNA-binding domains"/>
    <property type="match status" value="1"/>
</dbReference>
<name>A0A5C5RN77_9ACTN</name>
<evidence type="ECO:0000313" key="3">
    <source>
        <dbReference type="Proteomes" id="UP000319792"/>
    </source>
</evidence>
<gene>
    <name evidence="2" type="ORF">FK268_10760</name>
</gene>
<evidence type="ECO:0000256" key="1">
    <source>
        <dbReference type="SAM" id="Phobius"/>
    </source>
</evidence>
<keyword evidence="1" id="KW-0812">Transmembrane</keyword>
<reference evidence="2 3" key="2">
    <citation type="submission" date="2019-08" db="EMBL/GenBank/DDBJ databases">
        <title>Tsukamurella conjunctivitidis sp. nov., Tsukamurella assacharolytica sp. nov. and Tsukamurella sputae sp. nov. isolated from patients with conjunctivitis, bacteraemia (lymphoma) and respiratory infection (sputum) in Hong Kong.</title>
        <authorList>
            <person name="Fok K.M.N."/>
            <person name="Fong J.Y.H."/>
        </authorList>
    </citation>
    <scope>NUCLEOTIDE SEQUENCE [LARGE SCALE GENOMIC DNA]</scope>
    <source>
        <strain evidence="2 3">HKU70</strain>
    </source>
</reference>
<protein>
    <submittedName>
        <fullName evidence="2">Helix-turn-helix transcriptional regulator</fullName>
    </submittedName>
</protein>
<accession>A0A5C5RN77</accession>
<sequence>MERCSHRRALMASADPGEAGDGAAVFASALRRLFTLAGSPTVRAVADAIGVSAATVSNWRTGRHLPSGFETIEPMLVWLTARATTGGVVGDGVVTVPQWQHLFNTATGRDPALPVLTQIATAAEQWATATDTTASSVRLDDARVLFLSCVAVSSTGDLALRTPEVPAAAGRTAAELVEVGALTLTPDPGTENQDLVRLTDLRLIETWPRLASWVQQARPVLIARSALEQDAHRWATAGRPRAWLYDHVRLTLTADALIALAPAAAIDEPAATPGQAFRFGAATTAHIPRGDVTEFWTASQAASLHTLRVHQLIAAVFIVLIVMILGLGLALGAVTA</sequence>